<dbReference type="EMBL" id="CP003362">
    <property type="protein sequence ID" value="AGB49541.1"/>
    <property type="molecule type" value="Genomic_DNA"/>
</dbReference>
<dbReference type="GeneID" id="14407128"/>
<accession>L0KWM4</accession>
<protein>
    <recommendedName>
        <fullName evidence="3">DUF4868 domain-containing protein</fullName>
    </recommendedName>
</protein>
<gene>
    <name evidence="1" type="ordered locus">Metho_1319</name>
</gene>
<proteinExistence type="predicted"/>
<dbReference type="KEGG" id="mhz:Metho_1319"/>
<name>L0KWM4_METHD</name>
<reference evidence="2" key="1">
    <citation type="submission" date="2012-02" db="EMBL/GenBank/DDBJ databases">
        <title>Complete sequence of chromosome of Methanomethylovorans hollandica DSM 15978.</title>
        <authorList>
            <person name="Lucas S."/>
            <person name="Copeland A."/>
            <person name="Lapidus A."/>
            <person name="Glavina del Rio T."/>
            <person name="Dalin E."/>
            <person name="Tice H."/>
            <person name="Bruce D."/>
            <person name="Goodwin L."/>
            <person name="Pitluck S."/>
            <person name="Peters L."/>
            <person name="Mikhailova N."/>
            <person name="Held B."/>
            <person name="Kyrpides N."/>
            <person name="Mavromatis K."/>
            <person name="Ivanova N."/>
            <person name="Brettin T."/>
            <person name="Detter J.C."/>
            <person name="Han C."/>
            <person name="Larimer F."/>
            <person name="Land M."/>
            <person name="Hauser L."/>
            <person name="Markowitz V."/>
            <person name="Cheng J.-F."/>
            <person name="Hugenholtz P."/>
            <person name="Woyke T."/>
            <person name="Wu D."/>
            <person name="Spring S."/>
            <person name="Schroeder M."/>
            <person name="Brambilla E."/>
            <person name="Klenk H.-P."/>
            <person name="Eisen J.A."/>
        </authorList>
    </citation>
    <scope>NUCLEOTIDE SEQUENCE [LARGE SCALE GENOMIC DNA]</scope>
    <source>
        <strain evidence="2">DSM 15978 / NBRC 107637 / DMS1</strain>
    </source>
</reference>
<dbReference type="AlphaFoldDB" id="L0KWM4"/>
<dbReference type="OrthoDB" id="141160at2157"/>
<dbReference type="STRING" id="867904.Metho_1319"/>
<evidence type="ECO:0000313" key="2">
    <source>
        <dbReference type="Proteomes" id="UP000010866"/>
    </source>
</evidence>
<evidence type="ECO:0008006" key="3">
    <source>
        <dbReference type="Google" id="ProtNLM"/>
    </source>
</evidence>
<organism evidence="1 2">
    <name type="scientific">Methanomethylovorans hollandica (strain DSM 15978 / NBRC 107637 / DMS1)</name>
    <dbReference type="NCBI Taxonomy" id="867904"/>
    <lineage>
        <taxon>Archaea</taxon>
        <taxon>Methanobacteriati</taxon>
        <taxon>Methanobacteriota</taxon>
        <taxon>Stenosarchaea group</taxon>
        <taxon>Methanomicrobia</taxon>
        <taxon>Methanosarcinales</taxon>
        <taxon>Methanosarcinaceae</taxon>
        <taxon>Methanomethylovorans</taxon>
    </lineage>
</organism>
<evidence type="ECO:0000313" key="1">
    <source>
        <dbReference type="EMBL" id="AGB49541.1"/>
    </source>
</evidence>
<dbReference type="HOGENOM" id="CLU_1004231_0_0_2"/>
<dbReference type="Proteomes" id="UP000010866">
    <property type="component" value="Chromosome"/>
</dbReference>
<keyword evidence="2" id="KW-1185">Reference proteome</keyword>
<dbReference type="RefSeq" id="WP_015324707.1">
    <property type="nucleotide sequence ID" value="NC_019977.1"/>
</dbReference>
<sequence length="274" mass="31750">MNHLLAKIIGRNGAILKVMSDERDLFDLPDLSDTHTYTTSYTLEDDEWYKLDNFLSRNYENDLIGTPFDSTHYNQITRQQYSKINYLCSKQGDFFLFQKMSSTRLLNKKWLDISGAPRLEINRSIIILNSSVDAAYNINDDILYFKNIARIKSMFRGIEELYREATQAEVDDFLNHNFISLAGTFTSDTVKTSNRKRIAIAIDILNQFTEDDERQIFQYIRSYCGDVPVNGEAFLVSTENHLKKILYGIEQRYYTTPLGNEKRLANSTLTLSSS</sequence>